<dbReference type="AlphaFoldDB" id="A0A2S7XNQ8"/>
<reference evidence="1 2" key="1">
    <citation type="submission" date="2018-01" db="EMBL/GenBank/DDBJ databases">
        <title>The complete genome sequence of Chromatium okenii LaCa, a purple sulfur bacterium with a turbulent life.</title>
        <authorList>
            <person name="Luedin S.M."/>
            <person name="Liechti N."/>
            <person name="Storelli N."/>
            <person name="Danza F."/>
            <person name="Wittwer M."/>
            <person name="Pothier J.F."/>
            <person name="Tonolla M.A."/>
        </authorList>
    </citation>
    <scope>NUCLEOTIDE SEQUENCE [LARGE SCALE GENOMIC DNA]</scope>
    <source>
        <strain evidence="1 2">LaCa</strain>
    </source>
</reference>
<keyword evidence="2" id="KW-1185">Reference proteome</keyword>
<name>A0A2S7XNQ8_9GAMM</name>
<evidence type="ECO:0000313" key="2">
    <source>
        <dbReference type="Proteomes" id="UP000239936"/>
    </source>
</evidence>
<dbReference type="EMBL" id="PPGH01000037">
    <property type="protein sequence ID" value="PQJ95068.1"/>
    <property type="molecule type" value="Genomic_DNA"/>
</dbReference>
<organism evidence="1 2">
    <name type="scientific">Chromatium okenii</name>
    <dbReference type="NCBI Taxonomy" id="61644"/>
    <lineage>
        <taxon>Bacteria</taxon>
        <taxon>Pseudomonadati</taxon>
        <taxon>Pseudomonadota</taxon>
        <taxon>Gammaproteobacteria</taxon>
        <taxon>Chromatiales</taxon>
        <taxon>Chromatiaceae</taxon>
        <taxon>Chromatium</taxon>
    </lineage>
</organism>
<sequence length="69" mass="8100">MSTKQSQAIWELCRQGFQRTADEAARCWHSGQRFQAHDVHVAHSLKDLIDQCNWEIEKMPSNLLISRDF</sequence>
<accession>A0A2S7XNQ8</accession>
<proteinExistence type="predicted"/>
<comment type="caution">
    <text evidence="1">The sequence shown here is derived from an EMBL/GenBank/DDBJ whole genome shotgun (WGS) entry which is preliminary data.</text>
</comment>
<dbReference type="RefSeq" id="WP_105074124.1">
    <property type="nucleotide sequence ID" value="NZ_JAFLKP010000266.1"/>
</dbReference>
<evidence type="ECO:0000313" key="1">
    <source>
        <dbReference type="EMBL" id="PQJ95068.1"/>
    </source>
</evidence>
<gene>
    <name evidence="1" type="ORF">CXB77_12135</name>
</gene>
<protein>
    <submittedName>
        <fullName evidence="1">Uncharacterized protein</fullName>
    </submittedName>
</protein>
<dbReference type="OrthoDB" id="5772752at2"/>
<dbReference type="Proteomes" id="UP000239936">
    <property type="component" value="Unassembled WGS sequence"/>
</dbReference>